<accession>M2RBQ7</accession>
<organism evidence="3 4">
    <name type="scientific">Ceriporiopsis subvermispora (strain B)</name>
    <name type="common">White-rot fungus</name>
    <name type="synonym">Gelatoporia subvermispora</name>
    <dbReference type="NCBI Taxonomy" id="914234"/>
    <lineage>
        <taxon>Eukaryota</taxon>
        <taxon>Fungi</taxon>
        <taxon>Dikarya</taxon>
        <taxon>Basidiomycota</taxon>
        <taxon>Agaricomycotina</taxon>
        <taxon>Agaricomycetes</taxon>
        <taxon>Polyporales</taxon>
        <taxon>Gelatoporiaceae</taxon>
        <taxon>Gelatoporia</taxon>
    </lineage>
</organism>
<feature type="region of interest" description="Disordered" evidence="1">
    <location>
        <begin position="388"/>
        <end position="410"/>
    </location>
</feature>
<reference evidence="3 4" key="1">
    <citation type="journal article" date="2012" name="Proc. Natl. Acad. Sci. U.S.A.">
        <title>Comparative genomics of Ceriporiopsis subvermispora and Phanerochaete chrysosporium provide insight into selective ligninolysis.</title>
        <authorList>
            <person name="Fernandez-Fueyo E."/>
            <person name="Ruiz-Duenas F.J."/>
            <person name="Ferreira P."/>
            <person name="Floudas D."/>
            <person name="Hibbett D.S."/>
            <person name="Canessa P."/>
            <person name="Larrondo L.F."/>
            <person name="James T.Y."/>
            <person name="Seelenfreund D."/>
            <person name="Lobos S."/>
            <person name="Polanco R."/>
            <person name="Tello M."/>
            <person name="Honda Y."/>
            <person name="Watanabe T."/>
            <person name="Watanabe T."/>
            <person name="Ryu J.S."/>
            <person name="Kubicek C.P."/>
            <person name="Schmoll M."/>
            <person name="Gaskell J."/>
            <person name="Hammel K.E."/>
            <person name="St John F.J."/>
            <person name="Vanden Wymelenberg A."/>
            <person name="Sabat G."/>
            <person name="Splinter BonDurant S."/>
            <person name="Syed K."/>
            <person name="Yadav J.S."/>
            <person name="Doddapaneni H."/>
            <person name="Subramanian V."/>
            <person name="Lavin J.L."/>
            <person name="Oguiza J.A."/>
            <person name="Perez G."/>
            <person name="Pisabarro A.G."/>
            <person name="Ramirez L."/>
            <person name="Santoyo F."/>
            <person name="Master E."/>
            <person name="Coutinho P.M."/>
            <person name="Henrissat B."/>
            <person name="Lombard V."/>
            <person name="Magnuson J.K."/>
            <person name="Kuees U."/>
            <person name="Hori C."/>
            <person name="Igarashi K."/>
            <person name="Samejima M."/>
            <person name="Held B.W."/>
            <person name="Barry K.W."/>
            <person name="LaButti K.M."/>
            <person name="Lapidus A."/>
            <person name="Lindquist E.A."/>
            <person name="Lucas S.M."/>
            <person name="Riley R."/>
            <person name="Salamov A.A."/>
            <person name="Hoffmeister D."/>
            <person name="Schwenk D."/>
            <person name="Hadar Y."/>
            <person name="Yarden O."/>
            <person name="de Vries R.P."/>
            <person name="Wiebenga A."/>
            <person name="Stenlid J."/>
            <person name="Eastwood D."/>
            <person name="Grigoriev I.V."/>
            <person name="Berka R.M."/>
            <person name="Blanchette R.A."/>
            <person name="Kersten P."/>
            <person name="Martinez A.T."/>
            <person name="Vicuna R."/>
            <person name="Cullen D."/>
        </authorList>
    </citation>
    <scope>NUCLEOTIDE SEQUENCE [LARGE SCALE GENOMIC DNA]</scope>
    <source>
        <strain evidence="3 4">B</strain>
    </source>
</reference>
<dbReference type="HOGENOM" id="CLU_670842_0_0_1"/>
<sequence length="410" mass="45190">MARLTLHSLLLLLSIASEAFPVQSAYIGVDESYIPCMQYAINHPDHQKEAVRQTCSGTLDESNPPQARVNRSHGCGSIQPNWNHLAQQKRKSAHMRNLPKNGSWQTALTTAANTHGVIEPIDDLEDLWTFPTTTEDYTTPYIDAPLNMVPSRGHPSLRLVMFHLQPPPSAPIALAPPLPQQTHVEPASFSSHRSFVQISQPPLSFTDSLGSGSNCGQATSLCEYAQGNIPVAAYQSLIATNFSLGATLYAGRNIRVDCRTSIPRTPQDVSGIRPKDIMTRARSGIPYAFDAHLPALQQYPYLAQGRKMAWVYPRGQGNVADRHPFGASSDLCERRKIRWIGDREPCTRCMGYAIIWTTSVLGIGRLELVDAQKGSKTAKGRLRHKLAVSEDSTDQTMPKGGDREPEVFVN</sequence>
<evidence type="ECO:0000313" key="4">
    <source>
        <dbReference type="Proteomes" id="UP000016930"/>
    </source>
</evidence>
<dbReference type="EMBL" id="KB445798">
    <property type="protein sequence ID" value="EMD36231.1"/>
    <property type="molecule type" value="Genomic_DNA"/>
</dbReference>
<keyword evidence="2" id="KW-0732">Signal</keyword>
<evidence type="ECO:0000256" key="1">
    <source>
        <dbReference type="SAM" id="MobiDB-lite"/>
    </source>
</evidence>
<feature type="signal peptide" evidence="2">
    <location>
        <begin position="1"/>
        <end position="19"/>
    </location>
</feature>
<feature type="compositionally biased region" description="Basic and acidic residues" evidence="1">
    <location>
        <begin position="400"/>
        <end position="410"/>
    </location>
</feature>
<feature type="chain" id="PRO_5004024306" evidence="2">
    <location>
        <begin position="20"/>
        <end position="410"/>
    </location>
</feature>
<evidence type="ECO:0000313" key="3">
    <source>
        <dbReference type="EMBL" id="EMD36231.1"/>
    </source>
</evidence>
<gene>
    <name evidence="3" type="ORF">CERSUDRAFT_74256</name>
</gene>
<evidence type="ECO:0000256" key="2">
    <source>
        <dbReference type="SAM" id="SignalP"/>
    </source>
</evidence>
<keyword evidence="4" id="KW-1185">Reference proteome</keyword>
<proteinExistence type="predicted"/>
<protein>
    <submittedName>
        <fullName evidence="3">Uncharacterized protein</fullName>
    </submittedName>
</protein>
<dbReference type="AlphaFoldDB" id="M2RBQ7"/>
<name>M2RBQ7_CERS8</name>
<dbReference type="Proteomes" id="UP000016930">
    <property type="component" value="Unassembled WGS sequence"/>
</dbReference>